<protein>
    <recommendedName>
        <fullName evidence="5">Nucleotide-diphospho-sugar transferase domain-containing protein</fullName>
    </recommendedName>
</protein>
<gene>
    <name evidence="2" type="ORF">PCAL00307_LOCUS18520</name>
    <name evidence="3" type="ORF">PECAL_2P07640</name>
</gene>
<name>A0A7S4A478_9STRA</name>
<feature type="signal peptide" evidence="1">
    <location>
        <begin position="1"/>
        <end position="16"/>
    </location>
</feature>
<evidence type="ECO:0000313" key="2">
    <source>
        <dbReference type="EMBL" id="CAE0703073.1"/>
    </source>
</evidence>
<dbReference type="Proteomes" id="UP000789595">
    <property type="component" value="Unassembled WGS sequence"/>
</dbReference>
<dbReference type="AlphaFoldDB" id="A0A7S4A478"/>
<evidence type="ECO:0000313" key="3">
    <source>
        <dbReference type="EMBL" id="CAH0367729.1"/>
    </source>
</evidence>
<accession>A0A7S4A478</accession>
<dbReference type="EMBL" id="HBIW01021498">
    <property type="protein sequence ID" value="CAE0703073.1"/>
    <property type="molecule type" value="Transcribed_RNA"/>
</dbReference>
<organism evidence="2">
    <name type="scientific">Pelagomonas calceolata</name>
    <dbReference type="NCBI Taxonomy" id="35677"/>
    <lineage>
        <taxon>Eukaryota</taxon>
        <taxon>Sar</taxon>
        <taxon>Stramenopiles</taxon>
        <taxon>Ochrophyta</taxon>
        <taxon>Pelagophyceae</taxon>
        <taxon>Pelagomonadales</taxon>
        <taxon>Pelagomonadaceae</taxon>
        <taxon>Pelagomonas</taxon>
    </lineage>
</organism>
<proteinExistence type="predicted"/>
<reference evidence="2" key="1">
    <citation type="submission" date="2021-01" db="EMBL/GenBank/DDBJ databases">
        <authorList>
            <person name="Corre E."/>
            <person name="Pelletier E."/>
            <person name="Niang G."/>
            <person name="Scheremetjew M."/>
            <person name="Finn R."/>
            <person name="Kale V."/>
            <person name="Holt S."/>
            <person name="Cochrane G."/>
            <person name="Meng A."/>
            <person name="Brown T."/>
            <person name="Cohen L."/>
        </authorList>
    </citation>
    <scope>NUCLEOTIDE SEQUENCE</scope>
    <source>
        <strain evidence="2">CCMP1756</strain>
    </source>
</reference>
<dbReference type="EMBL" id="CAKKNE010000002">
    <property type="protein sequence ID" value="CAH0367729.1"/>
    <property type="molecule type" value="Genomic_DNA"/>
</dbReference>
<sequence length="483" mass="54337">MARGLILLWLVAAATASQRRKNKKKADAAAAGRPPSMTLDALPLKYKDDAVGRYAKTWATAHTNRSGMAHFLERFGAIDVGCTYDVESSGEGASLPRLVFKFADGSSTRAEPGWPDHFKTRPAVCEYARGPRFDSDAAMLLVSSSTDYLFRLWPLFLNKILYAAAANLRLFVWIGELPAAATRATAAGCYLSQPNRARFDQKPMLMHAQQRKLADSYTTDSYDVKDVTRVSNHHVKMPATLAVLAHPSVRGVYYVDLDSVAQLPFNLTNVKRTHGQYADVVFKWTKKLGPATLRWKVMGSRFYVRDTQFGRRFFERWFDNRCSFKDQYSLWHTILELSAEAGCVDYKGEIWERHSYDSVRHMKPSMAGAELQLTCDVIHGKCPTFKYGNEGPSHPCVYDDVPDVLDNVLHHAIPPDGPGLREVTYGGKTLVVENTCFYAGNRARIDDQRDQKRGLCKYAGSWREYLEKLGVVGRDTSVHPWGD</sequence>
<reference evidence="3" key="2">
    <citation type="submission" date="2021-11" db="EMBL/GenBank/DDBJ databases">
        <authorList>
            <consortium name="Genoscope - CEA"/>
            <person name="William W."/>
        </authorList>
    </citation>
    <scope>NUCLEOTIDE SEQUENCE</scope>
</reference>
<feature type="chain" id="PRO_5036212366" description="Nucleotide-diphospho-sugar transferase domain-containing protein" evidence="1">
    <location>
        <begin position="17"/>
        <end position="483"/>
    </location>
</feature>
<keyword evidence="4" id="KW-1185">Reference proteome</keyword>
<evidence type="ECO:0000313" key="4">
    <source>
        <dbReference type="Proteomes" id="UP000789595"/>
    </source>
</evidence>
<keyword evidence="1" id="KW-0732">Signal</keyword>
<evidence type="ECO:0008006" key="5">
    <source>
        <dbReference type="Google" id="ProtNLM"/>
    </source>
</evidence>
<evidence type="ECO:0000256" key="1">
    <source>
        <dbReference type="SAM" id="SignalP"/>
    </source>
</evidence>
<dbReference type="OrthoDB" id="10605827at2759"/>